<dbReference type="RefSeq" id="XP_024580688.1">
    <property type="nucleotide sequence ID" value="XM_024730408.1"/>
</dbReference>
<dbReference type="AlphaFoldDB" id="A0A0P1ARW2"/>
<dbReference type="EMBL" id="CCYD01001204">
    <property type="protein sequence ID" value="CEG44319.1"/>
    <property type="molecule type" value="Genomic_DNA"/>
</dbReference>
<organism evidence="1 2">
    <name type="scientific">Plasmopara halstedii</name>
    <name type="common">Downy mildew of sunflower</name>
    <dbReference type="NCBI Taxonomy" id="4781"/>
    <lineage>
        <taxon>Eukaryota</taxon>
        <taxon>Sar</taxon>
        <taxon>Stramenopiles</taxon>
        <taxon>Oomycota</taxon>
        <taxon>Peronosporomycetes</taxon>
        <taxon>Peronosporales</taxon>
        <taxon>Peronosporaceae</taxon>
        <taxon>Plasmopara</taxon>
    </lineage>
</organism>
<name>A0A0P1ARW2_PLAHL</name>
<accession>A0A0P1ARW2</accession>
<dbReference type="Proteomes" id="UP000054928">
    <property type="component" value="Unassembled WGS sequence"/>
</dbReference>
<reference evidence="2" key="1">
    <citation type="submission" date="2014-09" db="EMBL/GenBank/DDBJ databases">
        <authorList>
            <person name="Sharma Rahul"/>
            <person name="Thines Marco"/>
        </authorList>
    </citation>
    <scope>NUCLEOTIDE SEQUENCE [LARGE SCALE GENOMIC DNA]</scope>
</reference>
<evidence type="ECO:0000313" key="2">
    <source>
        <dbReference type="Proteomes" id="UP000054928"/>
    </source>
</evidence>
<protein>
    <submittedName>
        <fullName evidence="1">Uncharacterized protein</fullName>
    </submittedName>
</protein>
<proteinExistence type="predicted"/>
<evidence type="ECO:0000313" key="1">
    <source>
        <dbReference type="EMBL" id="CEG44319.1"/>
    </source>
</evidence>
<dbReference type="GeneID" id="36395743"/>
<keyword evidence="2" id="KW-1185">Reference proteome</keyword>
<sequence>MYVYNSLPPNLDLTPVFDSKEFRGAIAKAIRGMTVLSNSEYVSTEWFIGGPQSLYIAFIPGISSLSSTH</sequence>